<accession>A0A7K0CLV3</accession>
<sequence length="321" mass="34077">MRVHLTARTRGFTVLGNEVLQDRRLSFTARGLLGYLLSLPDGTREDVRTLAERNTGLGRQSIANALDELVELGYYERRTVRGTDGRVRTLTAVYDTPQTSAEPMPGQPGPGSSTPGESGTSPQGEKNQVKEPTHPAPAPVREIRAHAGERADQPAAAPLPEEHAPAAALLTRLARTEPRLTLGAADTLALAPLAARWLEHGVTELETRSLLTSGLPPRIHSPRALLADRLTRKLPAPRAHSDPYAPAAPLPECTSCGAPLHRGAHARVCARCSTQALSAGSPGRVAGHAEDAPSAGVHVVERAAELRAIVRAARPHHARAA</sequence>
<proteinExistence type="predicted"/>
<name>A0A7K0CLV3_9ACTN</name>
<comment type="caution">
    <text evidence="2">The sequence shown here is derived from an EMBL/GenBank/DDBJ whole genome shotgun (WGS) entry which is preliminary data.</text>
</comment>
<evidence type="ECO:0000313" key="3">
    <source>
        <dbReference type="Proteomes" id="UP000466345"/>
    </source>
</evidence>
<dbReference type="Proteomes" id="UP000466345">
    <property type="component" value="Unassembled WGS sequence"/>
</dbReference>
<dbReference type="EMBL" id="WEGJ01000021">
    <property type="protein sequence ID" value="MQY14460.1"/>
    <property type="molecule type" value="Genomic_DNA"/>
</dbReference>
<evidence type="ECO:0008006" key="4">
    <source>
        <dbReference type="Google" id="ProtNLM"/>
    </source>
</evidence>
<gene>
    <name evidence="2" type="ORF">SRB5_46270</name>
</gene>
<feature type="compositionally biased region" description="Low complexity" evidence="1">
    <location>
        <begin position="110"/>
        <end position="124"/>
    </location>
</feature>
<evidence type="ECO:0000256" key="1">
    <source>
        <dbReference type="SAM" id="MobiDB-lite"/>
    </source>
</evidence>
<dbReference type="AlphaFoldDB" id="A0A7K0CLV3"/>
<feature type="region of interest" description="Disordered" evidence="1">
    <location>
        <begin position="94"/>
        <end position="136"/>
    </location>
</feature>
<evidence type="ECO:0000313" key="2">
    <source>
        <dbReference type="EMBL" id="MQY14460.1"/>
    </source>
</evidence>
<reference evidence="2 3" key="1">
    <citation type="submission" date="2019-10" db="EMBL/GenBank/DDBJ databases">
        <title>Streptomyces smaragdinus sp. nov. and Streptomyces fabii sp. nov., isolated from the gut of fungus growing-termite Macrotermes natalensis.</title>
        <authorList>
            <person name="Schwitalla J."/>
            <person name="Benndorf R."/>
            <person name="Martin K."/>
            <person name="De Beer W."/>
            <person name="Kaster A.-K."/>
            <person name="Vollmers J."/>
            <person name="Poulsen M."/>
            <person name="Beemelmanns C."/>
        </authorList>
    </citation>
    <scope>NUCLEOTIDE SEQUENCE [LARGE SCALE GENOMIC DNA]</scope>
    <source>
        <strain evidence="2 3">RB5</strain>
    </source>
</reference>
<keyword evidence="3" id="KW-1185">Reference proteome</keyword>
<protein>
    <recommendedName>
        <fullName evidence="4">Helix-turn-helix domain-containing protein</fullName>
    </recommendedName>
</protein>
<dbReference type="Pfam" id="PF13730">
    <property type="entry name" value="HTH_36"/>
    <property type="match status" value="1"/>
</dbReference>
<organism evidence="2 3">
    <name type="scientific">Streptomyces smaragdinus</name>
    <dbReference type="NCBI Taxonomy" id="2585196"/>
    <lineage>
        <taxon>Bacteria</taxon>
        <taxon>Bacillati</taxon>
        <taxon>Actinomycetota</taxon>
        <taxon>Actinomycetes</taxon>
        <taxon>Kitasatosporales</taxon>
        <taxon>Streptomycetaceae</taxon>
        <taxon>Streptomyces</taxon>
    </lineage>
</organism>
<dbReference type="OrthoDB" id="9178552at2"/>